<comment type="caution">
    <text evidence="1">The sequence shown here is derived from an EMBL/GenBank/DDBJ whole genome shotgun (WGS) entry which is preliminary data.</text>
</comment>
<dbReference type="RefSeq" id="WP_116625553.1">
    <property type="nucleotide sequence ID" value="NZ_QURN01000019.1"/>
</dbReference>
<sequence length="76" mass="8899">MSEIDWYEVRPMTAEQQRDAQEDLTLIARGEEQNLPWRRLRVLLDHELAEISYPVITQGSVRSLNLTDKGNRYLGL</sequence>
<organism evidence="1 2">
    <name type="scientific">Mesorhizobium denitrificans</name>
    <dbReference type="NCBI Taxonomy" id="2294114"/>
    <lineage>
        <taxon>Bacteria</taxon>
        <taxon>Pseudomonadati</taxon>
        <taxon>Pseudomonadota</taxon>
        <taxon>Alphaproteobacteria</taxon>
        <taxon>Hyphomicrobiales</taxon>
        <taxon>Phyllobacteriaceae</taxon>
        <taxon>Mesorhizobium</taxon>
    </lineage>
</organism>
<reference evidence="2" key="1">
    <citation type="submission" date="2018-08" db="EMBL/GenBank/DDBJ databases">
        <authorList>
            <person name="Im W.T."/>
        </authorList>
    </citation>
    <scope>NUCLEOTIDE SEQUENCE [LARGE SCALE GENOMIC DNA]</scope>
    <source>
        <strain evidence="2">LA-28</strain>
    </source>
</reference>
<keyword evidence="2" id="KW-1185">Reference proteome</keyword>
<name>A0A371X5Y9_9HYPH</name>
<dbReference type="Proteomes" id="UP000262379">
    <property type="component" value="Unassembled WGS sequence"/>
</dbReference>
<accession>A0A371X5Y9</accession>
<protein>
    <submittedName>
        <fullName evidence="1">Uncharacterized protein</fullName>
    </submittedName>
</protein>
<dbReference type="AlphaFoldDB" id="A0A371X5Y9"/>
<proteinExistence type="predicted"/>
<gene>
    <name evidence="1" type="ORF">DY251_19345</name>
</gene>
<dbReference type="EMBL" id="QURN01000019">
    <property type="protein sequence ID" value="RFC64632.1"/>
    <property type="molecule type" value="Genomic_DNA"/>
</dbReference>
<evidence type="ECO:0000313" key="1">
    <source>
        <dbReference type="EMBL" id="RFC64632.1"/>
    </source>
</evidence>
<evidence type="ECO:0000313" key="2">
    <source>
        <dbReference type="Proteomes" id="UP000262379"/>
    </source>
</evidence>